<evidence type="ECO:0000256" key="4">
    <source>
        <dbReference type="SAM" id="MobiDB-lite"/>
    </source>
</evidence>
<comment type="caution">
    <text evidence="6">The sequence shown here is derived from an EMBL/GenBank/DDBJ whole genome shotgun (WGS) entry which is preliminary data.</text>
</comment>
<sequence length="1752" mass="183103">MYLNHYWRSGHVSPQGWWSRHYWNAGGGVFNTARPYIPSAAPSVAVRQFSAENSGKDTMQSLNERLASYLDKVSQLEASNQALEQQIHEYLNKKTPEERRDYEAKLQTVNGLREEINGYFCTIAKLNLEIEHTQYESKDYQIKIDEEARMCLSSESEISLLEALQRDSEAQNVELEFEISQKEEEMAYIQSEWEENLLELRSQASGSVNVELAIKDSADLIQELHDLREQCMAVVEKNQKEVEKWFDKKMSELQTTEKQESSETESSTTALRDLKKTVQNLTIELQQLHSQMSVLEQNKMEMTTKYSLCLHQYQMRVNSLEEELQRLRADINQQGALYQELLDIKTHLELEITQYKKILDGEGISERASTSSTAVISASINTSLKNSTTAYSALTNGTHDQKQTTSSAQAIYSSVEGRAGSREIHQSRFLGDGSTGTLVVQEQIIVSKQGRPVTSKNEKLGSAESQVTARSQVTKSLSDHSSQAKSGTQSIYSTETIEIKRTGDVTDASLQDTAIAVKPTSGIVQTNRAAAESRFANTGINTTERLVKTSIFEKVMAWDAPQDQVEINTKEIEVEVSVPKTITEFKTISSISTTASTGGNVEAKATRTVTGTSAMESLLGTNVTAGTAESSITKGVVEIPAPERSVEVKTTGKVVSSSVMESLLNTGSATSEAKTAQGLVEISVPKSTVEVETTRTLVGTSARESLLNAGLASGAAKANIAHGIVELSASASTVEVRTTREVVGKSNIESFLNTGVATGTVEANVAQGVVEISAPSSTFEVSTSREVGGKSAMERLLNTGIVTGAGQANIAQGVVDISAPTSAVEVKTTKSVIGASAMESLLNTSVAAGAAESNQGVGEVRATTEVVGKTAMESLLNSGIVETHISQGPVQISSPKSSVEVETTRRVVGSSAMESLLNSGIAMGATKANIGVVTVSAPESTVEVRTTTEVVGKTAMESLLNTGVTTGTAGAESNVEKKTTRTVVGTTAMERLLNSAIASGTAETSIAEISVPESTVEVKTTGSIVGTSAIESLLTTGTAIGVAESNSGTNIVEILAPDNAVQGSTTRIVVGSTAMESLLKSGIATGPVETEVAEGVAQTSTSQYIVETRSTEVITATESIPTVEGEKCVAETSTASTLVTTPQGDIQTNIVQGIPEAQLSQHVSEIMTSVTTTETTGPVESMVESNVVQNVVVTSVSEGTVDMKMTISEGQVESANIQTVAEIAAPGSTLEIKTGENVVAFTGTENVPNVQTVEIVSESISEIKATGIVGTIDSLSSTTFGEVVVEARVLESIAEVSVADSSAESNAAASAGSATNVGDISSKDIRLSNGTHSRFELKFVGADTTQDPQPARISQTGNAQLSQSALPGHVDLPIGLEEFAFDGVARYVGRSSEVMIGSSHREARISQPRRTSNSEISGEKKNTSPGSERRMTRQRSISPKSPGTGASSAVSMGSTRAGRRTSSPGRSVVSSSGSQRQRLNSTGSVGSDAVMGCGTGMGNISSPTKPGHISSAGTGVWIMTSDSTADHSPYTISTRSRGSGDKITVYGSGMGAGRISSAGSGNRISSAGSGNRISSAGSGNRTSSAGSGGRISSAESGNRISSAGSGGKISSAGSGNRISSAGSGGRISSAGSGGRISSAGSGGKISSAGSGNKISYAGSGGRISSAGTGSTRISSASPMGSRPVNTTVIRSTGSSGGGSNRERISVCKMAALSKAAAVKEKSQESQGLQQRRSGMQDAIDPDEEFTNTPAVP</sequence>
<feature type="coiled-coil region" evidence="3">
    <location>
        <begin position="59"/>
        <end position="93"/>
    </location>
</feature>
<proteinExistence type="predicted"/>
<feature type="compositionally biased region" description="Polar residues" evidence="4">
    <location>
        <begin position="1557"/>
        <end position="1582"/>
    </location>
</feature>
<feature type="compositionally biased region" description="Polar residues" evidence="4">
    <location>
        <begin position="1724"/>
        <end position="1733"/>
    </location>
</feature>
<feature type="region of interest" description="Disordered" evidence="4">
    <location>
        <begin position="1552"/>
        <end position="1703"/>
    </location>
</feature>
<dbReference type="PANTHER" id="PTHR23239:SF180">
    <property type="entry name" value="KERATIN, TYPE I CYTOSKELETAL 17"/>
    <property type="match status" value="1"/>
</dbReference>
<dbReference type="PANTHER" id="PTHR23239">
    <property type="entry name" value="INTERMEDIATE FILAMENT"/>
    <property type="match status" value="1"/>
</dbReference>
<evidence type="ECO:0000256" key="3">
    <source>
        <dbReference type="SAM" id="Coils"/>
    </source>
</evidence>
<evidence type="ECO:0000256" key="1">
    <source>
        <dbReference type="ARBA" id="ARBA00022754"/>
    </source>
</evidence>
<dbReference type="EMBL" id="JBHFQA010000003">
    <property type="protein sequence ID" value="KAL2100688.1"/>
    <property type="molecule type" value="Genomic_DNA"/>
</dbReference>
<feature type="compositionally biased region" description="Polar residues" evidence="4">
    <location>
        <begin position="1434"/>
        <end position="1454"/>
    </location>
</feature>
<feature type="region of interest" description="Disordered" evidence="4">
    <location>
        <begin position="450"/>
        <end position="490"/>
    </location>
</feature>
<evidence type="ECO:0000256" key="2">
    <source>
        <dbReference type="ARBA" id="ARBA00023054"/>
    </source>
</evidence>
<reference evidence="6 7" key="1">
    <citation type="submission" date="2024-09" db="EMBL/GenBank/DDBJ databases">
        <title>A chromosome-level genome assembly of Gray's grenadier anchovy, Coilia grayii.</title>
        <authorList>
            <person name="Fu Z."/>
        </authorList>
    </citation>
    <scope>NUCLEOTIDE SEQUENCE [LARGE SCALE GENOMIC DNA]</scope>
    <source>
        <strain evidence="6">G4</strain>
        <tissue evidence="6">Muscle</tissue>
    </source>
</reference>
<feature type="domain" description="IF rod" evidence="5">
    <location>
        <begin position="55"/>
        <end position="366"/>
    </location>
</feature>
<feature type="compositionally biased region" description="Polar residues" evidence="4">
    <location>
        <begin position="1665"/>
        <end position="1690"/>
    </location>
</feature>
<dbReference type="GO" id="GO:0005882">
    <property type="term" value="C:intermediate filament"/>
    <property type="evidence" value="ECO:0007669"/>
    <property type="project" value="UniProtKB-KW"/>
</dbReference>
<dbReference type="Proteomes" id="UP001591681">
    <property type="component" value="Unassembled WGS sequence"/>
</dbReference>
<organism evidence="6 7">
    <name type="scientific">Coilia grayii</name>
    <name type="common">Gray's grenadier anchovy</name>
    <dbReference type="NCBI Taxonomy" id="363190"/>
    <lineage>
        <taxon>Eukaryota</taxon>
        <taxon>Metazoa</taxon>
        <taxon>Chordata</taxon>
        <taxon>Craniata</taxon>
        <taxon>Vertebrata</taxon>
        <taxon>Euteleostomi</taxon>
        <taxon>Actinopterygii</taxon>
        <taxon>Neopterygii</taxon>
        <taxon>Teleostei</taxon>
        <taxon>Clupei</taxon>
        <taxon>Clupeiformes</taxon>
        <taxon>Clupeoidei</taxon>
        <taxon>Engraulidae</taxon>
        <taxon>Coilinae</taxon>
        <taxon>Coilia</taxon>
    </lineage>
</organism>
<name>A0ABD1KNJ5_9TELE</name>
<feature type="region of interest" description="Disordered" evidence="4">
    <location>
        <begin position="1715"/>
        <end position="1752"/>
    </location>
</feature>
<feature type="compositionally biased region" description="Polar residues" evidence="4">
    <location>
        <begin position="1343"/>
        <end position="1362"/>
    </location>
</feature>
<feature type="compositionally biased region" description="Polar residues" evidence="4">
    <location>
        <begin position="463"/>
        <end position="490"/>
    </location>
</feature>
<feature type="region of interest" description="Disordered" evidence="4">
    <location>
        <begin position="1340"/>
        <end position="1362"/>
    </location>
</feature>
<dbReference type="InterPro" id="IPR002957">
    <property type="entry name" value="Keratin_I"/>
</dbReference>
<feature type="compositionally biased region" description="Low complexity" evidence="4">
    <location>
        <begin position="1590"/>
        <end position="1655"/>
    </location>
</feature>
<evidence type="ECO:0000259" key="5">
    <source>
        <dbReference type="PROSITE" id="PS51842"/>
    </source>
</evidence>
<dbReference type="PROSITE" id="PS51842">
    <property type="entry name" value="IF_ROD_2"/>
    <property type="match status" value="1"/>
</dbReference>
<protein>
    <recommendedName>
        <fullName evidence="5">IF rod domain-containing protein</fullName>
    </recommendedName>
</protein>
<feature type="compositionally biased region" description="Low complexity" evidence="4">
    <location>
        <begin position="1460"/>
        <end position="1478"/>
    </location>
</feature>
<keyword evidence="1" id="KW-0403">Intermediate filament</keyword>
<dbReference type="Gene3D" id="1.20.5.500">
    <property type="entry name" value="Single helix bin"/>
    <property type="match status" value="1"/>
</dbReference>
<keyword evidence="7" id="KW-1185">Reference proteome</keyword>
<feature type="region of interest" description="Disordered" evidence="4">
    <location>
        <begin position="1399"/>
        <end position="1513"/>
    </location>
</feature>
<dbReference type="SUPFAM" id="SSF64593">
    <property type="entry name" value="Intermediate filament protein, coiled coil region"/>
    <property type="match status" value="2"/>
</dbReference>
<dbReference type="Pfam" id="PF00038">
    <property type="entry name" value="Filament"/>
    <property type="match status" value="1"/>
</dbReference>
<dbReference type="PRINTS" id="PR01248">
    <property type="entry name" value="TYPE1KERATIN"/>
</dbReference>
<evidence type="ECO:0000313" key="7">
    <source>
        <dbReference type="Proteomes" id="UP001591681"/>
    </source>
</evidence>
<dbReference type="Gene3D" id="1.20.5.1160">
    <property type="entry name" value="Vasodilator-stimulated phosphoprotein"/>
    <property type="match status" value="1"/>
</dbReference>
<evidence type="ECO:0000313" key="6">
    <source>
        <dbReference type="EMBL" id="KAL2100688.1"/>
    </source>
</evidence>
<dbReference type="Gene3D" id="1.20.5.170">
    <property type="match status" value="1"/>
</dbReference>
<feature type="coiled-coil region" evidence="3">
    <location>
        <begin position="271"/>
        <end position="337"/>
    </location>
</feature>
<dbReference type="InterPro" id="IPR039008">
    <property type="entry name" value="IF_rod_dom"/>
</dbReference>
<keyword evidence="2 3" id="KW-0175">Coiled coil</keyword>
<feature type="compositionally biased region" description="Basic and acidic residues" evidence="4">
    <location>
        <begin position="1417"/>
        <end position="1431"/>
    </location>
</feature>
<accession>A0ABD1KNJ5</accession>
<gene>
    <name evidence="6" type="ORF">ACEWY4_002449</name>
</gene>
<dbReference type="SMART" id="SM01391">
    <property type="entry name" value="Filament"/>
    <property type="match status" value="1"/>
</dbReference>